<sequence>MHYLNHIITTFKSLVLSSVDSLLRKIKMLNPSKEELILLLHNYDEIIVLALFSLTVTIFLQKVWRRLASNRSKIPGQLGLPFLGETFSIVSATNNTKGCYNFVKLRRLWYGKWFKTRLFGKIHVFVPSTEGARTIFTKDFVNFNKGFMKSMADAVGEKSLLCVPHEIHKRIKPLLSGPFSMNSLSKFVKNIDKVLSERLKKLEQNEKSFAVLDFSMKITFDAMCSMLMSITDESLLQSIEKDVTDVTDAMLSFPIMVPGAQYYRGMKARKRLMKTFREMIDGRRSGVLECCEDFLQSMLDRDSYPSNEKLNDAEIMDNLLTLIIAGQSTTAAAMMWCVKFLDENRDVQDRLREEQLSITKNKSDEILLTLEDVNSMSYGLKVVRETLRMSNVLLWFPRVALNDCTIEGYEIKKGWHVNIDATCIHYDPDLHKDPMQFNPSRFDDKQKPYSFIPFGKGPRTCLGMNMAKVTLLVFLHRLTSGYKWTVDDQDPSLERKSHIPRLMNGCPITLKPLNNGK</sequence>
<dbReference type="EMBL" id="JANJYJ010000003">
    <property type="protein sequence ID" value="KAK3224187.1"/>
    <property type="molecule type" value="Genomic_DNA"/>
</dbReference>
<comment type="caution">
    <text evidence="10">The sequence shown here is derived from an EMBL/GenBank/DDBJ whole genome shotgun (WGS) entry which is preliminary data.</text>
</comment>
<comment type="similarity">
    <text evidence="3 9">Belongs to the cytochrome P450 family.</text>
</comment>
<keyword evidence="7 8" id="KW-0408">Iron</keyword>
<keyword evidence="9" id="KW-0503">Monooxygenase</keyword>
<dbReference type="InterPro" id="IPR017972">
    <property type="entry name" value="Cyt_P450_CS"/>
</dbReference>
<dbReference type="AlphaFoldDB" id="A0AAE0AV64"/>
<evidence type="ECO:0000256" key="8">
    <source>
        <dbReference type="PIRSR" id="PIRSR602401-1"/>
    </source>
</evidence>
<evidence type="ECO:0000256" key="5">
    <source>
        <dbReference type="ARBA" id="ARBA00022723"/>
    </source>
</evidence>
<proteinExistence type="inferred from homology"/>
<comment type="subcellular location">
    <subcellularLocation>
        <location evidence="1">Membrane</location>
        <topology evidence="1">Single-pass membrane protein</topology>
    </subcellularLocation>
</comment>
<evidence type="ECO:0000256" key="3">
    <source>
        <dbReference type="ARBA" id="ARBA00010617"/>
    </source>
</evidence>
<comment type="pathway">
    <text evidence="2">Secondary metabolite biosynthesis; terpenoid biosynthesis.</text>
</comment>
<keyword evidence="6" id="KW-0472">Membrane</keyword>
<dbReference type="Gene3D" id="1.10.630.10">
    <property type="entry name" value="Cytochrome P450"/>
    <property type="match status" value="1"/>
</dbReference>
<name>A0AAE0AV64_9ROSI</name>
<dbReference type="InterPro" id="IPR002401">
    <property type="entry name" value="Cyt_P450_E_grp-I"/>
</dbReference>
<dbReference type="PANTHER" id="PTHR24286">
    <property type="entry name" value="CYTOCHROME P450 26"/>
    <property type="match status" value="1"/>
</dbReference>
<dbReference type="GO" id="GO:0016705">
    <property type="term" value="F:oxidoreductase activity, acting on paired donors, with incorporation or reduction of molecular oxygen"/>
    <property type="evidence" value="ECO:0007669"/>
    <property type="project" value="InterPro"/>
</dbReference>
<evidence type="ECO:0000313" key="11">
    <source>
        <dbReference type="Proteomes" id="UP001281410"/>
    </source>
</evidence>
<protein>
    <recommendedName>
        <fullName evidence="12">Cytochrome P450</fullName>
    </recommendedName>
</protein>
<dbReference type="GO" id="GO:0016132">
    <property type="term" value="P:brassinosteroid biosynthetic process"/>
    <property type="evidence" value="ECO:0007669"/>
    <property type="project" value="TreeGrafter"/>
</dbReference>
<dbReference type="InterPro" id="IPR001128">
    <property type="entry name" value="Cyt_P450"/>
</dbReference>
<dbReference type="PANTHER" id="PTHR24286:SF235">
    <property type="entry name" value="CYTOCHROME P450"/>
    <property type="match status" value="1"/>
</dbReference>
<evidence type="ECO:0000256" key="2">
    <source>
        <dbReference type="ARBA" id="ARBA00004721"/>
    </source>
</evidence>
<dbReference type="GO" id="GO:0010268">
    <property type="term" value="P:brassinosteroid homeostasis"/>
    <property type="evidence" value="ECO:0007669"/>
    <property type="project" value="TreeGrafter"/>
</dbReference>
<evidence type="ECO:0000256" key="7">
    <source>
        <dbReference type="ARBA" id="ARBA00023004"/>
    </source>
</evidence>
<comment type="cofactor">
    <cofactor evidence="8">
        <name>heme</name>
        <dbReference type="ChEBI" id="CHEBI:30413"/>
    </cofactor>
</comment>
<evidence type="ECO:0000256" key="4">
    <source>
        <dbReference type="ARBA" id="ARBA00022692"/>
    </source>
</evidence>
<dbReference type="PRINTS" id="PR00385">
    <property type="entry name" value="P450"/>
</dbReference>
<dbReference type="GO" id="GO:0016020">
    <property type="term" value="C:membrane"/>
    <property type="evidence" value="ECO:0007669"/>
    <property type="project" value="UniProtKB-SubCell"/>
</dbReference>
<keyword evidence="5 8" id="KW-0479">Metal-binding</keyword>
<dbReference type="GO" id="GO:0004497">
    <property type="term" value="F:monooxygenase activity"/>
    <property type="evidence" value="ECO:0007669"/>
    <property type="project" value="UniProtKB-KW"/>
</dbReference>
<dbReference type="GO" id="GO:0020037">
    <property type="term" value="F:heme binding"/>
    <property type="evidence" value="ECO:0007669"/>
    <property type="project" value="InterPro"/>
</dbReference>
<accession>A0AAE0AV64</accession>
<organism evidence="10 11">
    <name type="scientific">Dipteronia sinensis</name>
    <dbReference type="NCBI Taxonomy" id="43782"/>
    <lineage>
        <taxon>Eukaryota</taxon>
        <taxon>Viridiplantae</taxon>
        <taxon>Streptophyta</taxon>
        <taxon>Embryophyta</taxon>
        <taxon>Tracheophyta</taxon>
        <taxon>Spermatophyta</taxon>
        <taxon>Magnoliopsida</taxon>
        <taxon>eudicotyledons</taxon>
        <taxon>Gunneridae</taxon>
        <taxon>Pentapetalae</taxon>
        <taxon>rosids</taxon>
        <taxon>malvids</taxon>
        <taxon>Sapindales</taxon>
        <taxon>Sapindaceae</taxon>
        <taxon>Hippocastanoideae</taxon>
        <taxon>Acereae</taxon>
        <taxon>Dipteronia</taxon>
    </lineage>
</organism>
<dbReference type="GO" id="GO:0016125">
    <property type="term" value="P:sterol metabolic process"/>
    <property type="evidence" value="ECO:0007669"/>
    <property type="project" value="TreeGrafter"/>
</dbReference>
<dbReference type="FunFam" id="1.10.630.10:FF:000086">
    <property type="entry name" value="cytochrome P450 90A1-like isoform X1"/>
    <property type="match status" value="1"/>
</dbReference>
<keyword evidence="9" id="KW-0560">Oxidoreductase</keyword>
<dbReference type="InterPro" id="IPR036396">
    <property type="entry name" value="Cyt_P450_sf"/>
</dbReference>
<evidence type="ECO:0008006" key="12">
    <source>
        <dbReference type="Google" id="ProtNLM"/>
    </source>
</evidence>
<feature type="binding site" description="axial binding residue" evidence="8">
    <location>
        <position position="461"/>
    </location>
    <ligand>
        <name>heme</name>
        <dbReference type="ChEBI" id="CHEBI:30413"/>
    </ligand>
    <ligandPart>
        <name>Fe</name>
        <dbReference type="ChEBI" id="CHEBI:18248"/>
    </ligandPart>
</feature>
<dbReference type="Proteomes" id="UP001281410">
    <property type="component" value="Unassembled WGS sequence"/>
</dbReference>
<dbReference type="SUPFAM" id="SSF48264">
    <property type="entry name" value="Cytochrome P450"/>
    <property type="match status" value="1"/>
</dbReference>
<keyword evidence="6" id="KW-1133">Transmembrane helix</keyword>
<dbReference type="PRINTS" id="PR00463">
    <property type="entry name" value="EP450I"/>
</dbReference>
<gene>
    <name evidence="10" type="ORF">Dsin_011212</name>
</gene>
<reference evidence="10" key="1">
    <citation type="journal article" date="2023" name="Plant J.">
        <title>Genome sequences and population genomics provide insights into the demographic history, inbreeding, and mutation load of two 'living fossil' tree species of Dipteronia.</title>
        <authorList>
            <person name="Feng Y."/>
            <person name="Comes H.P."/>
            <person name="Chen J."/>
            <person name="Zhu S."/>
            <person name="Lu R."/>
            <person name="Zhang X."/>
            <person name="Li P."/>
            <person name="Qiu J."/>
            <person name="Olsen K.M."/>
            <person name="Qiu Y."/>
        </authorList>
    </citation>
    <scope>NUCLEOTIDE SEQUENCE</scope>
    <source>
        <strain evidence="10">NBL</strain>
    </source>
</reference>
<dbReference type="GO" id="GO:0005506">
    <property type="term" value="F:iron ion binding"/>
    <property type="evidence" value="ECO:0007669"/>
    <property type="project" value="InterPro"/>
</dbReference>
<evidence type="ECO:0000256" key="9">
    <source>
        <dbReference type="RuleBase" id="RU000461"/>
    </source>
</evidence>
<keyword evidence="11" id="KW-1185">Reference proteome</keyword>
<dbReference type="Pfam" id="PF00067">
    <property type="entry name" value="p450"/>
    <property type="match status" value="1"/>
</dbReference>
<evidence type="ECO:0000256" key="1">
    <source>
        <dbReference type="ARBA" id="ARBA00004167"/>
    </source>
</evidence>
<evidence type="ECO:0000313" key="10">
    <source>
        <dbReference type="EMBL" id="KAK3224187.1"/>
    </source>
</evidence>
<dbReference type="PROSITE" id="PS00086">
    <property type="entry name" value="CYTOCHROME_P450"/>
    <property type="match status" value="1"/>
</dbReference>
<evidence type="ECO:0000256" key="6">
    <source>
        <dbReference type="ARBA" id="ARBA00022989"/>
    </source>
</evidence>
<keyword evidence="4" id="KW-0812">Transmembrane</keyword>
<keyword evidence="8 9" id="KW-0349">Heme</keyword>
<dbReference type="CDD" id="cd11043">
    <property type="entry name" value="CYP90-like"/>
    <property type="match status" value="1"/>
</dbReference>